<feature type="domain" description="Dienelactone hydrolase" evidence="3">
    <location>
        <begin position="249"/>
        <end position="425"/>
    </location>
</feature>
<dbReference type="InterPro" id="IPR029057">
    <property type="entry name" value="PRTase-like"/>
</dbReference>
<keyword evidence="4" id="KW-0808">Transferase</keyword>
<evidence type="ECO:0000313" key="5">
    <source>
        <dbReference type="Proteomes" id="UP001149822"/>
    </source>
</evidence>
<dbReference type="InterPro" id="IPR029058">
    <property type="entry name" value="AB_hydrolase_fold"/>
</dbReference>
<organism evidence="4 5">
    <name type="scientific">Paracoccus benzoatiresistens</name>
    <dbReference type="NCBI Taxonomy" id="2997341"/>
    <lineage>
        <taxon>Bacteria</taxon>
        <taxon>Pseudomonadati</taxon>
        <taxon>Pseudomonadota</taxon>
        <taxon>Alphaproteobacteria</taxon>
        <taxon>Rhodobacterales</taxon>
        <taxon>Paracoccaceae</taxon>
        <taxon>Paracoccus</taxon>
    </lineage>
</organism>
<evidence type="ECO:0000256" key="1">
    <source>
        <dbReference type="ARBA" id="ARBA00022801"/>
    </source>
</evidence>
<dbReference type="Gene3D" id="3.40.50.2020">
    <property type="match status" value="1"/>
</dbReference>
<keyword evidence="1" id="KW-0378">Hydrolase</keyword>
<dbReference type="Gene3D" id="3.40.50.1820">
    <property type="entry name" value="alpha/beta hydrolase"/>
    <property type="match status" value="1"/>
</dbReference>
<dbReference type="PANTHER" id="PTHR22946">
    <property type="entry name" value="DIENELACTONE HYDROLASE DOMAIN-CONTAINING PROTEIN-RELATED"/>
    <property type="match status" value="1"/>
</dbReference>
<keyword evidence="5" id="KW-1185">Reference proteome</keyword>
<dbReference type="SUPFAM" id="SSF53474">
    <property type="entry name" value="alpha/beta-Hydrolases"/>
    <property type="match status" value="1"/>
</dbReference>
<dbReference type="InterPro" id="IPR000836">
    <property type="entry name" value="PRTase_dom"/>
</dbReference>
<sequence>MVSQQGERFSDRAEAGRQLAARLAAMNIKQPVVYALPRGGVPVALEVARALGAPLDLIFVRKIGAPGAPEVALGAVVDGASPQTVINEEVRRHSRASNDYLERARAHELQEIERRRARYLGDRPQVDPKGRTVIIVDDGLATGATMKAALIAMKRQGASRICVAVPVAPAEVLAEMKALADDVICLNPVRVFYGVGAFYDDFHQLTDEETVGLLRQIWSATGGPAPDTAILRRAIAVPPLGLPGELAVPQAARGLVLFAHGSGSSRLSPRNRMVADQLNANGFATLLFDLLTANEAADRRNVFDIPLLAERIVEGVVYASGEPDIADLPLGLFGASTGGGAALVAAAELGSRVGAVVSRGGRPDLAGARLAKVKAATLLIVGGDDTHVIELNRQAVAHLRGDKLLRIVPDAGHLFEEPGKLEAVAQLACAWFEHYLPAPRELKPAQAVPVPDKAETLVQALRRLAQPLP</sequence>
<comment type="caution">
    <text evidence="4">The sequence shown here is derived from an EMBL/GenBank/DDBJ whole genome shotgun (WGS) entry which is preliminary data.</text>
</comment>
<dbReference type="PANTHER" id="PTHR22946:SF9">
    <property type="entry name" value="POLYKETIDE TRANSFERASE AF380"/>
    <property type="match status" value="1"/>
</dbReference>
<gene>
    <name evidence="4" type="ORF">OU682_17655</name>
</gene>
<dbReference type="RefSeq" id="WP_268943513.1">
    <property type="nucleotide sequence ID" value="NZ_JAPTYD010000037.1"/>
</dbReference>
<keyword evidence="4" id="KW-0328">Glycosyltransferase</keyword>
<dbReference type="Pfam" id="PF01738">
    <property type="entry name" value="DLH"/>
    <property type="match status" value="1"/>
</dbReference>
<accession>A0ABT4J8K8</accession>
<dbReference type="EMBL" id="JAPTYD010000037">
    <property type="protein sequence ID" value="MCZ0963433.1"/>
    <property type="molecule type" value="Genomic_DNA"/>
</dbReference>
<dbReference type="Pfam" id="PF00156">
    <property type="entry name" value="Pribosyltran"/>
    <property type="match status" value="1"/>
</dbReference>
<dbReference type="Gene3D" id="3.30.1310.20">
    <property type="entry name" value="PRTase-like"/>
    <property type="match status" value="1"/>
</dbReference>
<dbReference type="CDD" id="cd06223">
    <property type="entry name" value="PRTases_typeI"/>
    <property type="match status" value="1"/>
</dbReference>
<feature type="domain" description="Phosphoribosyltransferase" evidence="2">
    <location>
        <begin position="15"/>
        <end position="192"/>
    </location>
</feature>
<dbReference type="Proteomes" id="UP001149822">
    <property type="component" value="Unassembled WGS sequence"/>
</dbReference>
<protein>
    <submittedName>
        <fullName evidence="4">Phosphoribosyltransferase</fullName>
    </submittedName>
</protein>
<evidence type="ECO:0000259" key="2">
    <source>
        <dbReference type="Pfam" id="PF00156"/>
    </source>
</evidence>
<reference evidence="4" key="1">
    <citation type="submission" date="2022-12" db="EMBL/GenBank/DDBJ databases">
        <title>Paracoccus sp. EF6 isolated from a lake water.</title>
        <authorList>
            <person name="Liu H."/>
        </authorList>
    </citation>
    <scope>NUCLEOTIDE SEQUENCE</scope>
    <source>
        <strain evidence="4">EF6</strain>
    </source>
</reference>
<dbReference type="SUPFAM" id="SSF53271">
    <property type="entry name" value="PRTase-like"/>
    <property type="match status" value="1"/>
</dbReference>
<dbReference type="InterPro" id="IPR002925">
    <property type="entry name" value="Dienelactn_hydro"/>
</dbReference>
<evidence type="ECO:0000259" key="3">
    <source>
        <dbReference type="Pfam" id="PF01738"/>
    </source>
</evidence>
<dbReference type="GO" id="GO:0016757">
    <property type="term" value="F:glycosyltransferase activity"/>
    <property type="evidence" value="ECO:0007669"/>
    <property type="project" value="UniProtKB-KW"/>
</dbReference>
<name>A0ABT4J8K8_9RHOB</name>
<evidence type="ECO:0000313" key="4">
    <source>
        <dbReference type="EMBL" id="MCZ0963433.1"/>
    </source>
</evidence>
<feature type="non-terminal residue" evidence="4">
    <location>
        <position position="469"/>
    </location>
</feature>
<dbReference type="InterPro" id="IPR050261">
    <property type="entry name" value="FrsA_esterase"/>
</dbReference>
<proteinExistence type="predicted"/>